<keyword evidence="7" id="KW-1185">Reference proteome</keyword>
<evidence type="ECO:0000256" key="3">
    <source>
        <dbReference type="ARBA" id="ARBA00022946"/>
    </source>
</evidence>
<evidence type="ECO:0000313" key="8">
    <source>
        <dbReference type="RefSeq" id="XP_034233625.1"/>
    </source>
</evidence>
<keyword evidence="3" id="KW-0809">Transit peptide</keyword>
<comment type="subcellular location">
    <subcellularLocation>
        <location evidence="1">Mitochondrion</location>
    </subcellularLocation>
</comment>
<organism evidence="8">
    <name type="scientific">Thrips palmi</name>
    <name type="common">Melon thrips</name>
    <dbReference type="NCBI Taxonomy" id="161013"/>
    <lineage>
        <taxon>Eukaryota</taxon>
        <taxon>Metazoa</taxon>
        <taxon>Ecdysozoa</taxon>
        <taxon>Arthropoda</taxon>
        <taxon>Hexapoda</taxon>
        <taxon>Insecta</taxon>
        <taxon>Pterygota</taxon>
        <taxon>Neoptera</taxon>
        <taxon>Paraneoptera</taxon>
        <taxon>Thysanoptera</taxon>
        <taxon>Terebrantia</taxon>
        <taxon>Thripoidea</taxon>
        <taxon>Thripidae</taxon>
        <taxon>Thrips</taxon>
    </lineage>
</organism>
<evidence type="ECO:0000256" key="6">
    <source>
        <dbReference type="ARBA" id="ARBA00023274"/>
    </source>
</evidence>
<evidence type="ECO:0000256" key="1">
    <source>
        <dbReference type="ARBA" id="ARBA00004173"/>
    </source>
</evidence>
<dbReference type="RefSeq" id="XP_034233625.1">
    <property type="nucleotide sequence ID" value="XM_034377734.1"/>
</dbReference>
<keyword evidence="5" id="KW-0496">Mitochondrion</keyword>
<dbReference type="CTD" id="64975"/>
<keyword evidence="4 8" id="KW-0689">Ribosomal protein</keyword>
<gene>
    <name evidence="8" type="primary">LOC117640815</name>
</gene>
<dbReference type="GO" id="GO:0003735">
    <property type="term" value="F:structural constituent of ribosome"/>
    <property type="evidence" value="ECO:0007669"/>
    <property type="project" value="InterPro"/>
</dbReference>
<dbReference type="GeneID" id="117640815"/>
<evidence type="ECO:0000256" key="5">
    <source>
        <dbReference type="ARBA" id="ARBA00023128"/>
    </source>
</evidence>
<dbReference type="Pfam" id="PF09809">
    <property type="entry name" value="MRP-L27"/>
    <property type="match status" value="1"/>
</dbReference>
<dbReference type="OrthoDB" id="408933at2759"/>
<dbReference type="GO" id="GO:0006412">
    <property type="term" value="P:translation"/>
    <property type="evidence" value="ECO:0007669"/>
    <property type="project" value="TreeGrafter"/>
</dbReference>
<dbReference type="FunCoup" id="A0A6P8YA70">
    <property type="interactions" value="37"/>
</dbReference>
<evidence type="ECO:0000256" key="4">
    <source>
        <dbReference type="ARBA" id="ARBA00022980"/>
    </source>
</evidence>
<dbReference type="InParanoid" id="A0A6P8YA70"/>
<keyword evidence="6" id="KW-0687">Ribonucleoprotein</keyword>
<accession>A0A6P8YA70</accession>
<dbReference type="Proteomes" id="UP000515158">
    <property type="component" value="Unplaced"/>
</dbReference>
<protein>
    <submittedName>
        <fullName evidence="8">39S ribosomal protein L41, mitochondrial</fullName>
    </submittedName>
</protein>
<reference evidence="8" key="1">
    <citation type="submission" date="2025-08" db="UniProtKB">
        <authorList>
            <consortium name="RefSeq"/>
        </authorList>
    </citation>
    <scope>IDENTIFICATION</scope>
    <source>
        <tissue evidence="8">Total insect</tissue>
    </source>
</reference>
<dbReference type="PANTHER" id="PTHR21338:SF0">
    <property type="entry name" value="LARGE RIBOSOMAL SUBUNIT PROTEIN ML41"/>
    <property type="match status" value="1"/>
</dbReference>
<dbReference type="KEGG" id="tpal:117640815"/>
<dbReference type="GO" id="GO:0005762">
    <property type="term" value="C:mitochondrial large ribosomal subunit"/>
    <property type="evidence" value="ECO:0007669"/>
    <property type="project" value="InterPro"/>
</dbReference>
<dbReference type="PANTHER" id="PTHR21338">
    <property type="entry name" value="MITOCHONDRIAL RIBOSOMAL PROTEIN L41"/>
    <property type="match status" value="1"/>
</dbReference>
<proteinExistence type="inferred from homology"/>
<name>A0A6P8YA70_THRPL</name>
<evidence type="ECO:0000313" key="7">
    <source>
        <dbReference type="Proteomes" id="UP000515158"/>
    </source>
</evidence>
<dbReference type="AlphaFoldDB" id="A0A6P8YA70"/>
<sequence>MALSSARSYIYICQKSLIQTCTRSISTTCVQNSKKSFRKFPYFDRGTAEFNEQQRTNPDPNLPSFRYGRVPGYFDEKHNLVPVPEMIPELIVPDLTGFELKPYVSFRVPIEPEPAFTAKDLFYSVYAEKIEADYEQGRLDENGMPLEPSENELLTAEQARDAALKLGADMFTDTENIVNDSEWMKEQPKMEYN</sequence>
<evidence type="ECO:0000256" key="2">
    <source>
        <dbReference type="ARBA" id="ARBA00010152"/>
    </source>
</evidence>
<dbReference type="InterPro" id="IPR019189">
    <property type="entry name" value="Ribosomal_mL41"/>
</dbReference>
<comment type="similarity">
    <text evidence="2">Belongs to the mitochondrion-specific ribosomal protein mL41 family.</text>
</comment>